<feature type="signal peptide" evidence="1">
    <location>
        <begin position="1"/>
        <end position="33"/>
    </location>
</feature>
<evidence type="ECO:0000313" key="5">
    <source>
        <dbReference type="Proteomes" id="UP000324222"/>
    </source>
</evidence>
<dbReference type="SMART" id="SM00217">
    <property type="entry name" value="WAP"/>
    <property type="match status" value="2"/>
</dbReference>
<dbReference type="InterPro" id="IPR008197">
    <property type="entry name" value="WAP_dom"/>
</dbReference>
<dbReference type="EMBL" id="VSRR010001912">
    <property type="protein sequence ID" value="MPC28437.1"/>
    <property type="molecule type" value="Genomic_DNA"/>
</dbReference>
<feature type="chain" id="PRO_5022781635" evidence="1">
    <location>
        <begin position="34"/>
        <end position="617"/>
    </location>
</feature>
<organism evidence="4 5">
    <name type="scientific">Portunus trituberculatus</name>
    <name type="common">Swimming crab</name>
    <name type="synonym">Neptunus trituberculatus</name>
    <dbReference type="NCBI Taxonomy" id="210409"/>
    <lineage>
        <taxon>Eukaryota</taxon>
        <taxon>Metazoa</taxon>
        <taxon>Ecdysozoa</taxon>
        <taxon>Arthropoda</taxon>
        <taxon>Crustacea</taxon>
        <taxon>Multicrustacea</taxon>
        <taxon>Malacostraca</taxon>
        <taxon>Eumalacostraca</taxon>
        <taxon>Eucarida</taxon>
        <taxon>Decapoda</taxon>
        <taxon>Pleocyemata</taxon>
        <taxon>Brachyura</taxon>
        <taxon>Eubrachyura</taxon>
        <taxon>Portunoidea</taxon>
        <taxon>Portunidae</taxon>
        <taxon>Portuninae</taxon>
        <taxon>Portunus</taxon>
    </lineage>
</organism>
<dbReference type="OrthoDB" id="6333653at2759"/>
<dbReference type="Gene3D" id="4.10.75.10">
    <property type="entry name" value="Elafin-like"/>
    <property type="match status" value="2"/>
</dbReference>
<dbReference type="GO" id="GO:0030414">
    <property type="term" value="F:peptidase inhibitor activity"/>
    <property type="evidence" value="ECO:0007669"/>
    <property type="project" value="InterPro"/>
</dbReference>
<feature type="domain" description="WAP" evidence="3">
    <location>
        <begin position="566"/>
        <end position="617"/>
    </location>
</feature>
<evidence type="ECO:0000313" key="4">
    <source>
        <dbReference type="EMBL" id="MPC28437.1"/>
    </source>
</evidence>
<reference evidence="4 5" key="1">
    <citation type="submission" date="2019-05" db="EMBL/GenBank/DDBJ databases">
        <title>Another draft genome of Portunus trituberculatus and its Hox gene families provides insights of decapod evolution.</title>
        <authorList>
            <person name="Jeong J.-H."/>
            <person name="Song I."/>
            <person name="Kim S."/>
            <person name="Choi T."/>
            <person name="Kim D."/>
            <person name="Ryu S."/>
            <person name="Kim W."/>
        </authorList>
    </citation>
    <scope>NUCLEOTIDE SEQUENCE [LARGE SCALE GENOMIC DNA]</scope>
    <source>
        <tissue evidence="4">Muscle</tissue>
    </source>
</reference>
<dbReference type="InterPro" id="IPR001007">
    <property type="entry name" value="VWF_dom"/>
</dbReference>
<evidence type="ECO:0000259" key="2">
    <source>
        <dbReference type="PROSITE" id="PS50184"/>
    </source>
</evidence>
<protein>
    <submittedName>
        <fullName evidence="4">Kielin/chordin-like protein</fullName>
    </submittedName>
</protein>
<dbReference type="InterPro" id="IPR036645">
    <property type="entry name" value="Elafin-like_sf"/>
</dbReference>
<dbReference type="PROSITE" id="PS50184">
    <property type="entry name" value="VWFC_2"/>
    <property type="match status" value="1"/>
</dbReference>
<dbReference type="SUPFAM" id="SSF57256">
    <property type="entry name" value="Elafin-like"/>
    <property type="match status" value="2"/>
</dbReference>
<dbReference type="SMART" id="SM00214">
    <property type="entry name" value="VWC"/>
    <property type="match status" value="3"/>
</dbReference>
<dbReference type="SUPFAM" id="SSF57603">
    <property type="entry name" value="FnI-like domain"/>
    <property type="match status" value="2"/>
</dbReference>
<sequence length="617" mass="69303">MVLLSDLRALSASHVLLVSLLLLVFQSDNGVFGATCEANLACCRHRPWTPEFRKCCSDGCCPDCYRVRYVPAIKSYAMKEDCKGAFECCVFPVFSDKWEDCCAKHMCCPMCHMVSKGCCYNGRMHKWGSVVDTFSNPDIRLTCGARIVNTTPYLVATIVPVISPPPAEINCNDCSESGHCIDKNGIVRENGEEWFENPCSLCQCENGFIECRLVRSRCPHPPYPQCVHIPPSHGECCNKWDCSRLLSMCVDAYGDVRREGEQWTGRDDPCLMYMCKAGGMILNARRYCPPRSRVKVPPGCELQTRPGECCFVLHCPECEDKDGTTYSAGDSWEDPDDSCYTFHCQAGGAVQRKRKYCPEIRRPFRNDCVLQHENCCPTWICGGDVTYCIDEQGGRREVGDDWTDAGNPCILWHCPEDLIPVRVIVDCAMLPPPPSPSCVLQMDGCCPEWDCPCVDDNGIEKVVGDIWDHPRNKCMIVECTSDGARDKVKPCPPIPYGSPGYYCVMEFDGCCHAWNCQTKPPTGVCPDPYSFNRNCFRYFDQCLSDRQCYYNTKCCLVAGCGRECMEVSKPGQCPVINYIVAPQCTPAMVDVCQWDHECPGRQKCCFLHCIKRCVDPL</sequence>
<dbReference type="AlphaFoldDB" id="A0A5B7E515"/>
<dbReference type="Gene3D" id="2.10.70.10">
    <property type="entry name" value="Complement Module, domain 1"/>
    <property type="match status" value="1"/>
</dbReference>
<accession>A0A5B7E515</accession>
<evidence type="ECO:0000256" key="1">
    <source>
        <dbReference type="SAM" id="SignalP"/>
    </source>
</evidence>
<keyword evidence="1" id="KW-0732">Signal</keyword>
<keyword evidence="5" id="KW-1185">Reference proteome</keyword>
<dbReference type="Pfam" id="PF00095">
    <property type="entry name" value="WAP"/>
    <property type="match status" value="2"/>
</dbReference>
<evidence type="ECO:0000259" key="3">
    <source>
        <dbReference type="PROSITE" id="PS51390"/>
    </source>
</evidence>
<dbReference type="GO" id="GO:0005576">
    <property type="term" value="C:extracellular region"/>
    <property type="evidence" value="ECO:0007669"/>
    <property type="project" value="InterPro"/>
</dbReference>
<comment type="caution">
    <text evidence="4">The sequence shown here is derived from an EMBL/GenBank/DDBJ whole genome shotgun (WGS) entry which is preliminary data.</text>
</comment>
<feature type="domain" description="VWFC" evidence="2">
    <location>
        <begin position="178"/>
        <end position="243"/>
    </location>
</feature>
<proteinExistence type="predicted"/>
<dbReference type="Proteomes" id="UP000324222">
    <property type="component" value="Unassembled WGS sequence"/>
</dbReference>
<name>A0A5B7E515_PORTR</name>
<dbReference type="PROSITE" id="PS51390">
    <property type="entry name" value="WAP"/>
    <property type="match status" value="1"/>
</dbReference>
<gene>
    <name evidence="4" type="primary">Kcp_0</name>
    <name evidence="4" type="ORF">E2C01_021644</name>
</gene>